<evidence type="ECO:0000313" key="9">
    <source>
        <dbReference type="Proteomes" id="UP000016649"/>
    </source>
</evidence>
<evidence type="ECO:0000256" key="6">
    <source>
        <dbReference type="SAM" id="SignalP"/>
    </source>
</evidence>
<protein>
    <recommendedName>
        <fullName evidence="3">beta-N-acetylhexosaminidase</fullName>
        <ecNumber evidence="3">3.2.1.52</ecNumber>
    </recommendedName>
</protein>
<evidence type="ECO:0000313" key="8">
    <source>
        <dbReference type="EMBL" id="ERJ94133.1"/>
    </source>
</evidence>
<sequence>MVYRRFAVAPCAFLVLVCALCANLVLCAGCKNDTKTYVAPLTPGELKKNQVENALENFINGMSAEQKISQLFLVSVDGTEAHLSATAKKIPPCGYILFSRNFTGQPEQIIALTGNVQSFYARQSEQNAQGCVPPLFAVDQEGGVVNRLSGIASALPSPAFVARKFSPDAAEKLYAYAAEQIASLGIHVNLAPVVETSGSHNGGFLASRSFGDTEKVLLYGGAFIRSCAAHGVFCVLKHFPGNTNDDPHSGLPILSGTQEQVNELYVQPFERMLNIVELSDFAFSRAGVLMSHTVVPAFDTENPSCLSYKTVSGILQNELHFGGLVLSDDLYMGALDKAGFSPVAASQAALRAGVHLLMLSRPVYWTFIPKLAACMEDDFAFAETVERALKTVLKAKLCMGLMELAVSDDGTAQLISAPLEKLYNPQKQLERFLDAKTEARKAGF</sequence>
<comment type="caution">
    <text evidence="8">The sequence shown here is derived from an EMBL/GenBank/DDBJ whole genome shotgun (WGS) entry which is preliminary data.</text>
</comment>
<gene>
    <name evidence="8" type="ORF">HMPREF9193_00488</name>
</gene>
<dbReference type="SUPFAM" id="SSF51445">
    <property type="entry name" value="(Trans)glycosidases"/>
    <property type="match status" value="1"/>
</dbReference>
<reference evidence="8 9" key="1">
    <citation type="submission" date="2013-08" db="EMBL/GenBank/DDBJ databases">
        <authorList>
            <person name="Weinstock G."/>
            <person name="Sodergren E."/>
            <person name="Wylie T."/>
            <person name="Fulton L."/>
            <person name="Fulton R."/>
            <person name="Fronick C."/>
            <person name="O'Laughlin M."/>
            <person name="Godfrey J."/>
            <person name="Miner T."/>
            <person name="Herter B."/>
            <person name="Appelbaum E."/>
            <person name="Cordes M."/>
            <person name="Lek S."/>
            <person name="Wollam A."/>
            <person name="Pepin K.H."/>
            <person name="Palsikar V.B."/>
            <person name="Mitreva M."/>
            <person name="Wilson R.K."/>
        </authorList>
    </citation>
    <scope>NUCLEOTIDE SEQUENCE [LARGE SCALE GENOMIC DNA]</scope>
    <source>
        <strain evidence="8 9">ATCC 700332</strain>
    </source>
</reference>
<accession>A0ABN0P0Y1</accession>
<name>A0ABN0P0Y1_TRELE</name>
<dbReference type="EMBL" id="AWVH01000006">
    <property type="protein sequence ID" value="ERJ94133.1"/>
    <property type="molecule type" value="Genomic_DNA"/>
</dbReference>
<evidence type="ECO:0000256" key="3">
    <source>
        <dbReference type="ARBA" id="ARBA00012663"/>
    </source>
</evidence>
<dbReference type="InterPro" id="IPR017853">
    <property type="entry name" value="GH"/>
</dbReference>
<dbReference type="EC" id="3.2.1.52" evidence="3"/>
<keyword evidence="9" id="KW-1185">Reference proteome</keyword>
<keyword evidence="4 8" id="KW-0378">Hydrolase</keyword>
<evidence type="ECO:0000259" key="7">
    <source>
        <dbReference type="Pfam" id="PF00933"/>
    </source>
</evidence>
<dbReference type="PANTHER" id="PTHR30480:SF13">
    <property type="entry name" value="BETA-HEXOSAMINIDASE"/>
    <property type="match status" value="1"/>
</dbReference>
<dbReference type="Gene3D" id="3.20.20.300">
    <property type="entry name" value="Glycoside hydrolase, family 3, N-terminal domain"/>
    <property type="match status" value="1"/>
</dbReference>
<evidence type="ECO:0000256" key="1">
    <source>
        <dbReference type="ARBA" id="ARBA00001231"/>
    </source>
</evidence>
<comment type="similarity">
    <text evidence="2">Belongs to the glycosyl hydrolase 3 family.</text>
</comment>
<dbReference type="Pfam" id="PF00933">
    <property type="entry name" value="Glyco_hydro_3"/>
    <property type="match status" value="1"/>
</dbReference>
<dbReference type="InterPro" id="IPR036962">
    <property type="entry name" value="Glyco_hydro_3_N_sf"/>
</dbReference>
<organism evidence="8 9">
    <name type="scientific">Treponema lecithinolyticum ATCC 700332</name>
    <dbReference type="NCBI Taxonomy" id="1321815"/>
    <lineage>
        <taxon>Bacteria</taxon>
        <taxon>Pseudomonadati</taxon>
        <taxon>Spirochaetota</taxon>
        <taxon>Spirochaetia</taxon>
        <taxon>Spirochaetales</taxon>
        <taxon>Treponemataceae</taxon>
        <taxon>Treponema</taxon>
    </lineage>
</organism>
<evidence type="ECO:0000256" key="4">
    <source>
        <dbReference type="ARBA" id="ARBA00022801"/>
    </source>
</evidence>
<proteinExistence type="inferred from homology"/>
<feature type="chain" id="PRO_5047126285" description="beta-N-acetylhexosaminidase" evidence="6">
    <location>
        <begin position="28"/>
        <end position="444"/>
    </location>
</feature>
<dbReference type="InterPro" id="IPR001764">
    <property type="entry name" value="Glyco_hydro_3_N"/>
</dbReference>
<feature type="domain" description="Glycoside hydrolase family 3 N-terminal" evidence="7">
    <location>
        <begin position="65"/>
        <end position="392"/>
    </location>
</feature>
<dbReference type="PANTHER" id="PTHR30480">
    <property type="entry name" value="BETA-HEXOSAMINIDASE-RELATED"/>
    <property type="match status" value="1"/>
</dbReference>
<dbReference type="RefSeq" id="WP_021686889.1">
    <property type="nucleotide sequence ID" value="NZ_KI260561.1"/>
</dbReference>
<evidence type="ECO:0000256" key="5">
    <source>
        <dbReference type="ARBA" id="ARBA00023295"/>
    </source>
</evidence>
<keyword evidence="5" id="KW-0326">Glycosidase</keyword>
<keyword evidence="6" id="KW-0732">Signal</keyword>
<dbReference type="Proteomes" id="UP000016649">
    <property type="component" value="Unassembled WGS sequence"/>
</dbReference>
<evidence type="ECO:0000256" key="2">
    <source>
        <dbReference type="ARBA" id="ARBA00005336"/>
    </source>
</evidence>
<dbReference type="GO" id="GO:0016787">
    <property type="term" value="F:hydrolase activity"/>
    <property type="evidence" value="ECO:0007669"/>
    <property type="project" value="UniProtKB-KW"/>
</dbReference>
<feature type="signal peptide" evidence="6">
    <location>
        <begin position="1"/>
        <end position="27"/>
    </location>
</feature>
<dbReference type="InterPro" id="IPR050226">
    <property type="entry name" value="NagZ_Beta-hexosaminidase"/>
</dbReference>
<comment type="catalytic activity">
    <reaction evidence="1">
        <text>Hydrolysis of terminal non-reducing N-acetyl-D-hexosamine residues in N-acetyl-beta-D-hexosaminides.</text>
        <dbReference type="EC" id="3.2.1.52"/>
    </reaction>
</comment>